<name>A0A6I4IBJ5_9SPHI</name>
<dbReference type="Gene3D" id="1.20.120.1490">
    <property type="match status" value="1"/>
</dbReference>
<sequence>MFKKLLIACGLLIGVVTAKAQTDSSVTPSVIKTLTLKQYVDYQKGPTLENMALPATLNRYPMPDDVLKYKKELKLTPEQVKKITEISKYLQLKKTEIGQSVIRNEKKLDDLFTTQKVDEGSIAFYGNRYGLYEGEYRTSVLMACYNTYNTLNPQQTKQYWKLKKP</sequence>
<feature type="chain" id="PRO_5026299257" evidence="1">
    <location>
        <begin position="21"/>
        <end position="165"/>
    </location>
</feature>
<accession>A0A6I4IBJ5</accession>
<dbReference type="AlphaFoldDB" id="A0A6I4IBJ5"/>
<comment type="caution">
    <text evidence="2">The sequence shown here is derived from an EMBL/GenBank/DDBJ whole genome shotgun (WGS) entry which is preliminary data.</text>
</comment>
<evidence type="ECO:0000256" key="1">
    <source>
        <dbReference type="SAM" id="SignalP"/>
    </source>
</evidence>
<dbReference type="Proteomes" id="UP000434850">
    <property type="component" value="Unassembled WGS sequence"/>
</dbReference>
<evidence type="ECO:0000313" key="2">
    <source>
        <dbReference type="EMBL" id="MVN90906.1"/>
    </source>
</evidence>
<organism evidence="2 3">
    <name type="scientific">Mucilaginibacter aquatilis</name>
    <dbReference type="NCBI Taxonomy" id="1517760"/>
    <lineage>
        <taxon>Bacteria</taxon>
        <taxon>Pseudomonadati</taxon>
        <taxon>Bacteroidota</taxon>
        <taxon>Sphingobacteriia</taxon>
        <taxon>Sphingobacteriales</taxon>
        <taxon>Sphingobacteriaceae</taxon>
        <taxon>Mucilaginibacter</taxon>
    </lineage>
</organism>
<dbReference type="EMBL" id="WQLA01000002">
    <property type="protein sequence ID" value="MVN90906.1"/>
    <property type="molecule type" value="Genomic_DNA"/>
</dbReference>
<dbReference type="OrthoDB" id="1524432at2"/>
<keyword evidence="3" id="KW-1185">Reference proteome</keyword>
<protein>
    <submittedName>
        <fullName evidence="2">Uncharacterized protein</fullName>
    </submittedName>
</protein>
<keyword evidence="1" id="KW-0732">Signal</keyword>
<feature type="signal peptide" evidence="1">
    <location>
        <begin position="1"/>
        <end position="20"/>
    </location>
</feature>
<reference evidence="2 3" key="1">
    <citation type="submission" date="2019-12" db="EMBL/GenBank/DDBJ databases">
        <title>Mucilaginibacter sp. HME9299 genome sequencing and assembly.</title>
        <authorList>
            <person name="Kang H."/>
            <person name="Kim H."/>
            <person name="Joh K."/>
        </authorList>
    </citation>
    <scope>NUCLEOTIDE SEQUENCE [LARGE SCALE GENOMIC DNA]</scope>
    <source>
        <strain evidence="2 3">HME9299</strain>
    </source>
</reference>
<gene>
    <name evidence="2" type="ORF">GO816_07205</name>
</gene>
<proteinExistence type="predicted"/>
<evidence type="ECO:0000313" key="3">
    <source>
        <dbReference type="Proteomes" id="UP000434850"/>
    </source>
</evidence>
<dbReference type="RefSeq" id="WP_157540671.1">
    <property type="nucleotide sequence ID" value="NZ_WQLA01000002.1"/>
</dbReference>